<feature type="compositionally biased region" description="Low complexity" evidence="1">
    <location>
        <begin position="154"/>
        <end position="165"/>
    </location>
</feature>
<protein>
    <submittedName>
        <fullName evidence="2">Uncharacterized protein</fullName>
    </submittedName>
</protein>
<accession>A0AAV0I2C0</accession>
<feature type="compositionally biased region" description="Basic and acidic residues" evidence="1">
    <location>
        <begin position="198"/>
        <end position="215"/>
    </location>
</feature>
<feature type="compositionally biased region" description="Basic residues" evidence="1">
    <location>
        <begin position="180"/>
        <end position="197"/>
    </location>
</feature>
<dbReference type="Proteomes" id="UP001154282">
    <property type="component" value="Unassembled WGS sequence"/>
</dbReference>
<dbReference type="AlphaFoldDB" id="A0AAV0I2C0"/>
<keyword evidence="3" id="KW-1185">Reference proteome</keyword>
<sequence>MPQVDLESLVVSVCSGGGACGDRKIACETLADGANQNQHKLDSSESDPSSEQLPADFPPESFWLSKDAELDWLDRNAFIARQGSTKGTSNSTNLNPNIHPPSTPGNSSSSSHSQRFSNLKSMIGLPKPQNSCFVDAKSRRHHNTKPGNAHLFPKRSGSTGKSTSSVAEPGSPKVSCMGRVRSKRDRSRRLRSRQRSKRSAEPELKKAKSERRRAESGFLASFRAIFKPCSKSKKQSKTEAAAASALHRESSSSSRKSDAAARASDIRNRLPSTEREAARRTNGGGLEAEPAAAAAASLGGMMKFSSGRRSAEWASRIDVA</sequence>
<organism evidence="2 3">
    <name type="scientific">Linum tenue</name>
    <dbReference type="NCBI Taxonomy" id="586396"/>
    <lineage>
        <taxon>Eukaryota</taxon>
        <taxon>Viridiplantae</taxon>
        <taxon>Streptophyta</taxon>
        <taxon>Embryophyta</taxon>
        <taxon>Tracheophyta</taxon>
        <taxon>Spermatophyta</taxon>
        <taxon>Magnoliopsida</taxon>
        <taxon>eudicotyledons</taxon>
        <taxon>Gunneridae</taxon>
        <taxon>Pentapetalae</taxon>
        <taxon>rosids</taxon>
        <taxon>fabids</taxon>
        <taxon>Malpighiales</taxon>
        <taxon>Linaceae</taxon>
        <taxon>Linum</taxon>
    </lineage>
</organism>
<proteinExistence type="predicted"/>
<feature type="region of interest" description="Disordered" evidence="1">
    <location>
        <begin position="35"/>
        <end position="60"/>
    </location>
</feature>
<comment type="caution">
    <text evidence="2">The sequence shown here is derived from an EMBL/GenBank/DDBJ whole genome shotgun (WGS) entry which is preliminary data.</text>
</comment>
<feature type="region of interest" description="Disordered" evidence="1">
    <location>
        <begin position="83"/>
        <end position="116"/>
    </location>
</feature>
<dbReference type="EMBL" id="CAMGYJ010000003">
    <property type="protein sequence ID" value="CAI0391825.1"/>
    <property type="molecule type" value="Genomic_DNA"/>
</dbReference>
<dbReference type="PANTHER" id="PTHR34120">
    <property type="entry name" value="EXPRESSED PROTEIN"/>
    <property type="match status" value="1"/>
</dbReference>
<feature type="compositionally biased region" description="Low complexity" evidence="1">
    <location>
        <begin position="104"/>
        <end position="116"/>
    </location>
</feature>
<name>A0AAV0I2C0_9ROSI</name>
<reference evidence="2" key="1">
    <citation type="submission" date="2022-08" db="EMBL/GenBank/DDBJ databases">
        <authorList>
            <person name="Gutierrez-Valencia J."/>
        </authorList>
    </citation>
    <scope>NUCLEOTIDE SEQUENCE</scope>
</reference>
<evidence type="ECO:0000256" key="1">
    <source>
        <dbReference type="SAM" id="MobiDB-lite"/>
    </source>
</evidence>
<feature type="region of interest" description="Disordered" evidence="1">
    <location>
        <begin position="230"/>
        <end position="293"/>
    </location>
</feature>
<feature type="compositionally biased region" description="Basic and acidic residues" evidence="1">
    <location>
        <begin position="246"/>
        <end position="279"/>
    </location>
</feature>
<feature type="region of interest" description="Disordered" evidence="1">
    <location>
        <begin position="139"/>
        <end position="215"/>
    </location>
</feature>
<evidence type="ECO:0000313" key="2">
    <source>
        <dbReference type="EMBL" id="CAI0391825.1"/>
    </source>
</evidence>
<gene>
    <name evidence="2" type="ORF">LITE_LOCUS7285</name>
</gene>
<evidence type="ECO:0000313" key="3">
    <source>
        <dbReference type="Proteomes" id="UP001154282"/>
    </source>
</evidence>
<feature type="compositionally biased region" description="Polar residues" evidence="1">
    <location>
        <begin position="83"/>
        <end position="96"/>
    </location>
</feature>
<dbReference type="PANTHER" id="PTHR34120:SF2">
    <property type="entry name" value="OS01G0860900 PROTEIN"/>
    <property type="match status" value="1"/>
</dbReference>